<dbReference type="Pfam" id="PF14103">
    <property type="entry name" value="DUF4276"/>
    <property type="match status" value="1"/>
</dbReference>
<evidence type="ECO:0000313" key="2">
    <source>
        <dbReference type="Proteomes" id="UP000257002"/>
    </source>
</evidence>
<dbReference type="Proteomes" id="UP000257002">
    <property type="component" value="Unassembled WGS sequence"/>
</dbReference>
<proteinExistence type="predicted"/>
<sequence length="235" mass="26658">MRDKVRHFEILVEDLSRKKALDILIPRIIDMNAGHTFRVHSYKGSGHIPRDLQSVSDPSKRILLERLPKLIQGYDKTFSSYSDNYAAVLIVVCDLDNRCFREFRQELSNCLEKSAIQSQIYFCIAIEEGEAWYLGDINAIKIAYPQAKSAILDSYINDSICGTWEKLADAVYKGGAKQLSKLGGASVGQEKTVWAENISPQMNVDINRSPSFGYFRDKLRHLSQEESTTLVQPFS</sequence>
<gene>
    <name evidence="1" type="ORF">DWQ51_05780</name>
</gene>
<reference evidence="1 2" key="1">
    <citation type="submission" date="2017-10" db="EMBL/GenBank/DDBJ databases">
        <title>A large-scale comparative metagenomic study reveals the eutrophication-driven functional interactions in six Microcystis-epibionts communities.</title>
        <authorList>
            <person name="Li Q."/>
            <person name="Lin F."/>
        </authorList>
    </citation>
    <scope>NUCLEOTIDE SEQUENCE [LARGE SCALE GENOMIC DNA]</scope>
    <source>
        <strain evidence="1">TW10</strain>
    </source>
</reference>
<comment type="caution">
    <text evidence="1">The sequence shown here is derived from an EMBL/GenBank/DDBJ whole genome shotgun (WGS) entry which is preliminary data.</text>
</comment>
<name>A0A3E0M421_9CHRO</name>
<evidence type="ECO:0000313" key="1">
    <source>
        <dbReference type="EMBL" id="REJ54464.1"/>
    </source>
</evidence>
<organism evidence="1 2">
    <name type="scientific">Microcystis wesenbergii TW10</name>
    <dbReference type="NCBI Taxonomy" id="2060474"/>
    <lineage>
        <taxon>Bacteria</taxon>
        <taxon>Bacillati</taxon>
        <taxon>Cyanobacteriota</taxon>
        <taxon>Cyanophyceae</taxon>
        <taxon>Oscillatoriophycideae</taxon>
        <taxon>Chroococcales</taxon>
        <taxon>Microcystaceae</taxon>
        <taxon>Microcystis</taxon>
    </lineage>
</organism>
<dbReference type="EMBL" id="QQWD01000005">
    <property type="protein sequence ID" value="REJ54464.1"/>
    <property type="molecule type" value="Genomic_DNA"/>
</dbReference>
<accession>A0A3E0M421</accession>
<protein>
    <submittedName>
        <fullName evidence="1">DUF4276 family protein</fullName>
    </submittedName>
</protein>
<dbReference type="InterPro" id="IPR025455">
    <property type="entry name" value="DUF4276"/>
</dbReference>
<dbReference type="AlphaFoldDB" id="A0A3E0M421"/>